<dbReference type="GO" id="GO:0004622">
    <property type="term" value="F:phosphatidylcholine lysophospholipase activity"/>
    <property type="evidence" value="ECO:0007669"/>
    <property type="project" value="TreeGrafter"/>
</dbReference>
<dbReference type="Proteomes" id="UP001303115">
    <property type="component" value="Unassembled WGS sequence"/>
</dbReference>
<dbReference type="PANTHER" id="PTHR30383:SF31">
    <property type="entry name" value="SGNH HYDROLASE-TYPE ESTERASE DOMAIN-CONTAINING PROTEIN-RELATED"/>
    <property type="match status" value="1"/>
</dbReference>
<accession>A0AAN6PNR5</accession>
<organism evidence="2 3">
    <name type="scientific">Parachaetomium inaequale</name>
    <dbReference type="NCBI Taxonomy" id="2588326"/>
    <lineage>
        <taxon>Eukaryota</taxon>
        <taxon>Fungi</taxon>
        <taxon>Dikarya</taxon>
        <taxon>Ascomycota</taxon>
        <taxon>Pezizomycotina</taxon>
        <taxon>Sordariomycetes</taxon>
        <taxon>Sordariomycetidae</taxon>
        <taxon>Sordariales</taxon>
        <taxon>Chaetomiaceae</taxon>
        <taxon>Parachaetomium</taxon>
    </lineage>
</organism>
<dbReference type="Pfam" id="PF13472">
    <property type="entry name" value="Lipase_GDSL_2"/>
    <property type="match status" value="1"/>
</dbReference>
<evidence type="ECO:0000259" key="1">
    <source>
        <dbReference type="Pfam" id="PF13472"/>
    </source>
</evidence>
<keyword evidence="3" id="KW-1185">Reference proteome</keyword>
<dbReference type="PANTHER" id="PTHR30383">
    <property type="entry name" value="THIOESTERASE 1/PROTEASE 1/LYSOPHOSPHOLIPASE L1"/>
    <property type="match status" value="1"/>
</dbReference>
<feature type="domain" description="SGNH hydrolase-type esterase" evidence="1">
    <location>
        <begin position="47"/>
        <end position="230"/>
    </location>
</feature>
<dbReference type="InterPro" id="IPR051532">
    <property type="entry name" value="Ester_Hydrolysis_Enzymes"/>
</dbReference>
<dbReference type="SUPFAM" id="SSF52266">
    <property type="entry name" value="SGNH hydrolase"/>
    <property type="match status" value="1"/>
</dbReference>
<protein>
    <submittedName>
        <fullName evidence="2">Carbohydrate esterase</fullName>
    </submittedName>
</protein>
<reference evidence="3" key="1">
    <citation type="journal article" date="2023" name="Mol. Phylogenet. Evol.">
        <title>Genome-scale phylogeny and comparative genomics of the fungal order Sordariales.</title>
        <authorList>
            <person name="Hensen N."/>
            <person name="Bonometti L."/>
            <person name="Westerberg I."/>
            <person name="Brannstrom I.O."/>
            <person name="Guillou S."/>
            <person name="Cros-Aarteil S."/>
            <person name="Calhoun S."/>
            <person name="Haridas S."/>
            <person name="Kuo A."/>
            <person name="Mondo S."/>
            <person name="Pangilinan J."/>
            <person name="Riley R."/>
            <person name="LaButti K."/>
            <person name="Andreopoulos B."/>
            <person name="Lipzen A."/>
            <person name="Chen C."/>
            <person name="Yan M."/>
            <person name="Daum C."/>
            <person name="Ng V."/>
            <person name="Clum A."/>
            <person name="Steindorff A."/>
            <person name="Ohm R.A."/>
            <person name="Martin F."/>
            <person name="Silar P."/>
            <person name="Natvig D.O."/>
            <person name="Lalanne C."/>
            <person name="Gautier V."/>
            <person name="Ament-Velasquez S.L."/>
            <person name="Kruys A."/>
            <person name="Hutchinson M.I."/>
            <person name="Powell A.J."/>
            <person name="Barry K."/>
            <person name="Miller A.N."/>
            <person name="Grigoriev I.V."/>
            <person name="Debuchy R."/>
            <person name="Gladieux P."/>
            <person name="Hiltunen Thoren M."/>
            <person name="Johannesson H."/>
        </authorList>
    </citation>
    <scope>NUCLEOTIDE SEQUENCE [LARGE SCALE GENOMIC DNA]</scope>
    <source>
        <strain evidence="3">CBS 284.82</strain>
    </source>
</reference>
<dbReference type="CDD" id="cd01833">
    <property type="entry name" value="XynB_like"/>
    <property type="match status" value="1"/>
</dbReference>
<dbReference type="EMBL" id="MU854321">
    <property type="protein sequence ID" value="KAK4044157.1"/>
    <property type="molecule type" value="Genomic_DNA"/>
</dbReference>
<dbReference type="InterPro" id="IPR036514">
    <property type="entry name" value="SGNH_hydro_sf"/>
</dbReference>
<evidence type="ECO:0000313" key="2">
    <source>
        <dbReference type="EMBL" id="KAK4044157.1"/>
    </source>
</evidence>
<comment type="caution">
    <text evidence="2">The sequence shown here is derived from an EMBL/GenBank/DDBJ whole genome shotgun (WGS) entry which is preliminary data.</text>
</comment>
<name>A0AAN6PNR5_9PEZI</name>
<proteinExistence type="predicted"/>
<evidence type="ECO:0000313" key="3">
    <source>
        <dbReference type="Proteomes" id="UP001303115"/>
    </source>
</evidence>
<gene>
    <name evidence="2" type="ORF">C8A01DRAFT_43073</name>
</gene>
<dbReference type="InterPro" id="IPR013830">
    <property type="entry name" value="SGNH_hydro"/>
</dbReference>
<dbReference type="Gene3D" id="3.40.50.1110">
    <property type="entry name" value="SGNH hydrolase"/>
    <property type="match status" value="1"/>
</dbReference>
<sequence>MVALLNTLMLALAAPLANQGVATNISNLSFRISASLGGGVPLRIMPLGASITYGTRSSDGNGYRAALRTQLVAEPGTNKVNMVGSRQAGTMRDSDVEGWPGYRIEQVHAKAMAAASVRKWKPNVVLINAGTNDATQGWNVSTAGVRMEAMIRDVWSVSPRAVVVLSTLLVNKNAATEKNVGVINRQFGEVARKLRDVEGRRVVLVDMHGEAGPGTGDMADDTHPNDVGYRKMANVWFQGLVAASDAGWLQAPEPVQGVPDDGAA</sequence>
<dbReference type="AlphaFoldDB" id="A0AAN6PNR5"/>